<feature type="transmembrane region" description="Helical" evidence="1">
    <location>
        <begin position="190"/>
        <end position="212"/>
    </location>
</feature>
<feature type="transmembrane region" description="Helical" evidence="1">
    <location>
        <begin position="133"/>
        <end position="151"/>
    </location>
</feature>
<dbReference type="AlphaFoldDB" id="W1V4H2"/>
<feature type="transmembrane region" description="Helical" evidence="1">
    <location>
        <begin position="29"/>
        <end position="51"/>
    </location>
</feature>
<reference evidence="2 3" key="1">
    <citation type="submission" date="2013-12" db="EMBL/GenBank/DDBJ databases">
        <title>A Varibaculum cambriense genome reconstructed from a premature infant gut community with otherwise low bacterial novelty that shifts toward anaerobic metabolism during the third week of life.</title>
        <authorList>
            <person name="Brown C.T."/>
            <person name="Sharon I."/>
            <person name="Thomas B.C."/>
            <person name="Castelle C.J."/>
            <person name="Morowitz M.J."/>
            <person name="Banfield J.F."/>
        </authorList>
    </citation>
    <scope>NUCLEOTIDE SEQUENCE [LARGE SCALE GENOMIC DNA]</scope>
    <source>
        <strain evidence="3">DORA_11</strain>
    </source>
</reference>
<feature type="transmembrane region" description="Helical" evidence="1">
    <location>
        <begin position="63"/>
        <end position="83"/>
    </location>
</feature>
<evidence type="ECO:0000313" key="3">
    <source>
        <dbReference type="Proteomes" id="UP000018855"/>
    </source>
</evidence>
<feature type="non-terminal residue" evidence="2">
    <location>
        <position position="1"/>
    </location>
</feature>
<proteinExistence type="predicted"/>
<gene>
    <name evidence="2" type="ORF">Q619_VDC00239G0001</name>
</gene>
<feature type="transmembrane region" description="Helical" evidence="1">
    <location>
        <begin position="163"/>
        <end position="184"/>
    </location>
</feature>
<feature type="transmembrane region" description="Helical" evidence="1">
    <location>
        <begin position="95"/>
        <end position="127"/>
    </location>
</feature>
<evidence type="ECO:0000256" key="1">
    <source>
        <dbReference type="SAM" id="Phobius"/>
    </source>
</evidence>
<keyword evidence="1" id="KW-0472">Membrane</keyword>
<protein>
    <submittedName>
        <fullName evidence="2">Uncharacterized protein</fullName>
    </submittedName>
</protein>
<evidence type="ECO:0000313" key="2">
    <source>
        <dbReference type="EMBL" id="ETJ00576.1"/>
    </source>
</evidence>
<dbReference type="Proteomes" id="UP000018855">
    <property type="component" value="Unassembled WGS sequence"/>
</dbReference>
<sequence>LWLYSMIALYFTSPGEYYIGEIINRLKRIGITIITSTLYNVVIIMTLWFFFIILNKPFTFDDLIFKVLAAINIFICMSMLCTYKEEPDGPPEPNTFYNVVFGIILPKASIITGILANIYLVLILLGLREDARFLYTYYPYVAIFYLFYLASFRSSESSKTQRILCFLFITITILCLILIGKRVINEPVLWLNTIYVAAFNLIFLAHNLYSFVK</sequence>
<keyword evidence="1" id="KW-1133">Transmembrane helix</keyword>
<organism evidence="2 3">
    <name type="scientific">Veillonella dispar DORA_11</name>
    <dbReference type="NCBI Taxonomy" id="1403949"/>
    <lineage>
        <taxon>Bacteria</taxon>
        <taxon>Bacillati</taxon>
        <taxon>Bacillota</taxon>
        <taxon>Negativicutes</taxon>
        <taxon>Veillonellales</taxon>
        <taxon>Veillonellaceae</taxon>
        <taxon>Veillonella</taxon>
    </lineage>
</organism>
<keyword evidence="1" id="KW-0812">Transmembrane</keyword>
<feature type="non-terminal residue" evidence="2">
    <location>
        <position position="213"/>
    </location>
</feature>
<comment type="caution">
    <text evidence="2">The sequence shown here is derived from an EMBL/GenBank/DDBJ whole genome shotgun (WGS) entry which is preliminary data.</text>
</comment>
<accession>W1V4H2</accession>
<dbReference type="EMBL" id="AZMJ01000239">
    <property type="protein sequence ID" value="ETJ00576.1"/>
    <property type="molecule type" value="Genomic_DNA"/>
</dbReference>
<name>W1V4H2_9FIRM</name>